<feature type="region of interest" description="Disordered" evidence="1">
    <location>
        <begin position="32"/>
        <end position="90"/>
    </location>
</feature>
<dbReference type="GeneID" id="95501093"/>
<feature type="compositionally biased region" description="Low complexity" evidence="1">
    <location>
        <begin position="81"/>
        <end position="90"/>
    </location>
</feature>
<evidence type="ECO:0000256" key="1">
    <source>
        <dbReference type="SAM" id="MobiDB-lite"/>
    </source>
</evidence>
<dbReference type="RefSeq" id="WP_266504322.1">
    <property type="nucleotide sequence ID" value="NZ_CP108036.1"/>
</dbReference>
<dbReference type="Proteomes" id="UP001432312">
    <property type="component" value="Chromosome"/>
</dbReference>
<protein>
    <submittedName>
        <fullName evidence="3">Universal stress protein</fullName>
    </submittedName>
</protein>
<evidence type="ECO:0000313" key="3">
    <source>
        <dbReference type="EMBL" id="WUN84442.1"/>
    </source>
</evidence>
<dbReference type="InterPro" id="IPR014729">
    <property type="entry name" value="Rossmann-like_a/b/a_fold"/>
</dbReference>
<reference evidence="3" key="1">
    <citation type="submission" date="2022-10" db="EMBL/GenBank/DDBJ databases">
        <title>The complete genomes of actinobacterial strains from the NBC collection.</title>
        <authorList>
            <person name="Joergensen T.S."/>
            <person name="Alvarez Arevalo M."/>
            <person name="Sterndorff E.B."/>
            <person name="Faurdal D."/>
            <person name="Vuksanovic O."/>
            <person name="Mourched A.-S."/>
            <person name="Charusanti P."/>
            <person name="Shaw S."/>
            <person name="Blin K."/>
            <person name="Weber T."/>
        </authorList>
    </citation>
    <scope>NUCLEOTIDE SEQUENCE</scope>
    <source>
        <strain evidence="3">NBC_00303</strain>
    </source>
</reference>
<name>A0ABZ1QPU4_9ACTN</name>
<organism evidence="3 4">
    <name type="scientific">Streptomyces erythrochromogenes</name>
    <dbReference type="NCBI Taxonomy" id="285574"/>
    <lineage>
        <taxon>Bacteria</taxon>
        <taxon>Bacillati</taxon>
        <taxon>Actinomycetota</taxon>
        <taxon>Actinomycetes</taxon>
        <taxon>Kitasatosporales</taxon>
        <taxon>Streptomycetaceae</taxon>
        <taxon>Streptomyces</taxon>
    </lineage>
</organism>
<dbReference type="Gene3D" id="3.40.50.620">
    <property type="entry name" value="HUPs"/>
    <property type="match status" value="1"/>
</dbReference>
<sequence>MDGSPQSRAAADWAAREAVWRDLPLHVVHAWLGSRSQHRSSRTGTRSPPRRRRPEGGRGRAHPPVPGAGPHRGSALRRARAGPAARRQGC</sequence>
<keyword evidence="4" id="KW-1185">Reference proteome</keyword>
<evidence type="ECO:0000313" key="4">
    <source>
        <dbReference type="Proteomes" id="UP001432312"/>
    </source>
</evidence>
<accession>A0ABZ1QPU4</accession>
<dbReference type="Pfam" id="PF00582">
    <property type="entry name" value="Usp"/>
    <property type="match status" value="1"/>
</dbReference>
<dbReference type="EMBL" id="CP108036">
    <property type="protein sequence ID" value="WUN84442.1"/>
    <property type="molecule type" value="Genomic_DNA"/>
</dbReference>
<gene>
    <name evidence="3" type="ORF">OHA91_33620</name>
</gene>
<dbReference type="SUPFAM" id="SSF52402">
    <property type="entry name" value="Adenine nucleotide alpha hydrolases-like"/>
    <property type="match status" value="1"/>
</dbReference>
<feature type="domain" description="UspA" evidence="2">
    <location>
        <begin position="1"/>
        <end position="41"/>
    </location>
</feature>
<dbReference type="InterPro" id="IPR006016">
    <property type="entry name" value="UspA"/>
</dbReference>
<proteinExistence type="predicted"/>
<evidence type="ECO:0000259" key="2">
    <source>
        <dbReference type="Pfam" id="PF00582"/>
    </source>
</evidence>